<dbReference type="EMBL" id="CP003050">
    <property type="protein sequence ID" value="AGB15699.1"/>
    <property type="molecule type" value="Genomic_DNA"/>
</dbReference>
<dbReference type="KEGG" id="hru:Halru_1082"/>
<dbReference type="Pfam" id="PF01370">
    <property type="entry name" value="Epimerase"/>
    <property type="match status" value="1"/>
</dbReference>
<dbReference type="PANTHER" id="PTHR43103:SF5">
    <property type="entry name" value="4-EPIMERASE, PUTATIVE (AFU_ORTHOLOGUE AFUA_7G00360)-RELATED"/>
    <property type="match status" value="1"/>
</dbReference>
<dbReference type="eggNOG" id="arCOG04704">
    <property type="taxonomic scope" value="Archaea"/>
</dbReference>
<keyword evidence="3" id="KW-0520">NAD</keyword>
<evidence type="ECO:0000313" key="5">
    <source>
        <dbReference type="EMBL" id="AGB15699.1"/>
    </source>
</evidence>
<sequence>MAIVAITGGTGNVGRQALGALDEHETTILARSDADDIDVVTLDVTDRDRFVDVLDGHDTLVHLAANPSPWASWDEVLDANVDGTYNAYHAAVENDLDRVVFASTNHTMHMYNAADTAEPESLVEQPRPVFPDDPPRPDSPYGISKVAGEAIGTYFADRHGLTVVNLRIGWLLNDESLRETQSEDDDHARFARAMYLSPRDCRDALRKSVTHSIEESPLTCHVVSANDERYFSIVEAQTELGYRPRDNARQVLDSGTSTEQE</sequence>
<evidence type="ECO:0000256" key="1">
    <source>
        <dbReference type="ARBA" id="ARBA00007637"/>
    </source>
</evidence>
<dbReference type="InterPro" id="IPR001509">
    <property type="entry name" value="Epimerase_deHydtase"/>
</dbReference>
<dbReference type="GO" id="GO:0016491">
    <property type="term" value="F:oxidoreductase activity"/>
    <property type="evidence" value="ECO:0007669"/>
    <property type="project" value="UniProtKB-KW"/>
</dbReference>
<evidence type="ECO:0000259" key="4">
    <source>
        <dbReference type="Pfam" id="PF01370"/>
    </source>
</evidence>
<dbReference type="RefSeq" id="WP_015300361.1">
    <property type="nucleotide sequence ID" value="NC_019964.1"/>
</dbReference>
<protein>
    <submittedName>
        <fullName evidence="5">NAD dependent epimerase/dehydratase family protein</fullName>
    </submittedName>
</protein>
<dbReference type="Proteomes" id="UP000010846">
    <property type="component" value="Chromosome"/>
</dbReference>
<organism evidence="5 6">
    <name type="scientific">Halovivax ruber (strain DSM 18193 / JCM 13892 / XH-70)</name>
    <dbReference type="NCBI Taxonomy" id="797302"/>
    <lineage>
        <taxon>Archaea</taxon>
        <taxon>Methanobacteriati</taxon>
        <taxon>Methanobacteriota</taxon>
        <taxon>Stenosarchaea group</taxon>
        <taxon>Halobacteria</taxon>
        <taxon>Halobacteriales</taxon>
        <taxon>Natrialbaceae</taxon>
        <taxon>Halovivax</taxon>
    </lineage>
</organism>
<evidence type="ECO:0000313" key="6">
    <source>
        <dbReference type="Proteomes" id="UP000010846"/>
    </source>
</evidence>
<dbReference type="STRING" id="797302.Halru_1082"/>
<name>L0IAD7_HALRX</name>
<comment type="similarity">
    <text evidence="1">Belongs to the NAD(P)-dependent epimerase/dehydratase family.</text>
</comment>
<dbReference type="AlphaFoldDB" id="L0IAD7"/>
<dbReference type="HOGENOM" id="CLU_079334_1_0_2"/>
<reference evidence="5" key="1">
    <citation type="submission" date="2011-09" db="EMBL/GenBank/DDBJ databases">
        <title>Complete sequence of Halovivax ruber XH-70.</title>
        <authorList>
            <consortium name="US DOE Joint Genome Institute"/>
            <person name="Lucas S."/>
            <person name="Han J."/>
            <person name="Lapidus A."/>
            <person name="Cheng J.-F."/>
            <person name="Goodwin L."/>
            <person name="Pitluck S."/>
            <person name="Peters L."/>
            <person name="Mikhailova N."/>
            <person name="Davenport K."/>
            <person name="Detter J.C."/>
            <person name="Han C."/>
            <person name="Tapia R."/>
            <person name="Land M."/>
            <person name="Hauser L."/>
            <person name="Kyrpides N."/>
            <person name="Ivanova N."/>
            <person name="Pagani I."/>
            <person name="Sproer C."/>
            <person name="Anderson I."/>
            <person name="Woyke T."/>
        </authorList>
    </citation>
    <scope>NUCLEOTIDE SEQUENCE</scope>
    <source>
        <strain evidence="5">XH-70</strain>
    </source>
</reference>
<dbReference type="PANTHER" id="PTHR43103">
    <property type="entry name" value="NUCLEOSIDE-DIPHOSPHATE-SUGAR EPIMERASE"/>
    <property type="match status" value="1"/>
</dbReference>
<evidence type="ECO:0000256" key="3">
    <source>
        <dbReference type="ARBA" id="ARBA00023027"/>
    </source>
</evidence>
<accession>L0IAD7</accession>
<dbReference type="InterPro" id="IPR036291">
    <property type="entry name" value="NAD(P)-bd_dom_sf"/>
</dbReference>
<proteinExistence type="inferred from homology"/>
<gene>
    <name evidence="5" type="ordered locus">Halru_1082</name>
</gene>
<dbReference type="OrthoDB" id="199183at2157"/>
<evidence type="ECO:0000256" key="2">
    <source>
        <dbReference type="ARBA" id="ARBA00023002"/>
    </source>
</evidence>
<feature type="domain" description="NAD-dependent epimerase/dehydratase" evidence="4">
    <location>
        <begin position="4"/>
        <end position="169"/>
    </location>
</feature>
<dbReference type="Gene3D" id="3.40.50.720">
    <property type="entry name" value="NAD(P)-binding Rossmann-like Domain"/>
    <property type="match status" value="1"/>
</dbReference>
<dbReference type="SUPFAM" id="SSF51735">
    <property type="entry name" value="NAD(P)-binding Rossmann-fold domains"/>
    <property type="match status" value="1"/>
</dbReference>
<keyword evidence="6" id="KW-1185">Reference proteome</keyword>
<keyword evidence="2" id="KW-0560">Oxidoreductase</keyword>
<dbReference type="GeneID" id="14375336"/>